<comment type="similarity">
    <text evidence="1">Belongs to the UPF0045 family.</text>
</comment>
<name>A0AAU9CFV8_9ACTN</name>
<dbReference type="Pfam" id="PF01910">
    <property type="entry name" value="Thiamine_BP"/>
    <property type="match status" value="1"/>
</dbReference>
<dbReference type="AlphaFoldDB" id="A0AAU9CFV8"/>
<sequence>MECAVAIQVLPMDAASDDEVVRIVDEVIDYLKSQPVSLFVGPFESTIEGDYDLCMSILAECQRIAIAAGAGKVMTYAKIDVRAQEPLLTTERKVGKYAQVNAAFDASRSEENQ</sequence>
<dbReference type="InterPro" id="IPR051614">
    <property type="entry name" value="UPF0045_domain"/>
</dbReference>
<organism evidence="3 4">
    <name type="scientific">Leptogranulimonas caecicola</name>
    <dbReference type="NCBI Taxonomy" id="2894156"/>
    <lineage>
        <taxon>Bacteria</taxon>
        <taxon>Bacillati</taxon>
        <taxon>Actinomycetota</taxon>
        <taxon>Coriobacteriia</taxon>
        <taxon>Coriobacteriales</taxon>
        <taxon>Kribbibacteriaceae</taxon>
        <taxon>Leptogranulimonas</taxon>
    </lineage>
</organism>
<dbReference type="PANTHER" id="PTHR33777:SF1">
    <property type="entry name" value="UPF0045 PROTEIN ECM15"/>
    <property type="match status" value="1"/>
</dbReference>
<dbReference type="GO" id="GO:0005829">
    <property type="term" value="C:cytosol"/>
    <property type="evidence" value="ECO:0007669"/>
    <property type="project" value="TreeGrafter"/>
</dbReference>
<dbReference type="SUPFAM" id="SSF89957">
    <property type="entry name" value="MTH1187/YkoF-like"/>
    <property type="match status" value="1"/>
</dbReference>
<evidence type="ECO:0000256" key="1">
    <source>
        <dbReference type="ARBA" id="ARBA00010272"/>
    </source>
</evidence>
<dbReference type="Proteomes" id="UP001431186">
    <property type="component" value="Chromosome"/>
</dbReference>
<keyword evidence="4" id="KW-1185">Reference proteome</keyword>
<dbReference type="RefSeq" id="WP_265592311.1">
    <property type="nucleotide sequence ID" value="NZ_AP025285.1"/>
</dbReference>
<dbReference type="KEGG" id="lcal:ATTO_08230"/>
<evidence type="ECO:0000313" key="4">
    <source>
        <dbReference type="Proteomes" id="UP001431186"/>
    </source>
</evidence>
<feature type="domain" description="Thiamine-binding protein" evidence="2">
    <location>
        <begin position="5"/>
        <end position="97"/>
    </location>
</feature>
<gene>
    <name evidence="3" type="ORF">ATTO_08230</name>
</gene>
<dbReference type="Gene3D" id="3.30.70.930">
    <property type="match status" value="1"/>
</dbReference>
<reference evidence="3" key="1">
    <citation type="submission" date="2021-11" db="EMBL/GenBank/DDBJ databases">
        <title>Complete genome sequence of Atopobiaceae bacterium TOC12.</title>
        <authorList>
            <person name="Morinaga K."/>
            <person name="Kusada H."/>
            <person name="Tamaki H."/>
        </authorList>
    </citation>
    <scope>NUCLEOTIDE SEQUENCE</scope>
    <source>
        <strain evidence="3">TOC12</strain>
    </source>
</reference>
<evidence type="ECO:0000259" key="2">
    <source>
        <dbReference type="Pfam" id="PF01910"/>
    </source>
</evidence>
<protein>
    <recommendedName>
        <fullName evidence="2">Thiamine-binding protein domain-containing protein</fullName>
    </recommendedName>
</protein>
<dbReference type="EMBL" id="AP025285">
    <property type="protein sequence ID" value="BDC90951.1"/>
    <property type="molecule type" value="Genomic_DNA"/>
</dbReference>
<dbReference type="InterPro" id="IPR029756">
    <property type="entry name" value="MTH1187/YkoF-like"/>
</dbReference>
<dbReference type="PANTHER" id="PTHR33777">
    <property type="entry name" value="UPF0045 PROTEIN ECM15"/>
    <property type="match status" value="1"/>
</dbReference>
<evidence type="ECO:0000313" key="3">
    <source>
        <dbReference type="EMBL" id="BDC90951.1"/>
    </source>
</evidence>
<dbReference type="InterPro" id="IPR002767">
    <property type="entry name" value="Thiamine_BP"/>
</dbReference>
<proteinExistence type="inferred from homology"/>
<accession>A0AAU9CFV8</accession>